<dbReference type="SUPFAM" id="SSF54919">
    <property type="entry name" value="Nucleoside diphosphate kinase, NDK"/>
    <property type="match status" value="1"/>
</dbReference>
<name>H2EEI7_9VIRU</name>
<keyword evidence="9" id="KW-0460">Magnesium</keyword>
<dbReference type="InterPro" id="IPR023005">
    <property type="entry name" value="Nucleoside_diP_kinase_AS"/>
</dbReference>
<dbReference type="EC" id="2.7.4.6" evidence="3"/>
<keyword evidence="5" id="KW-0479">Metal-binding</keyword>
<dbReference type="EMBL" id="JN885998">
    <property type="protein sequence ID" value="AEX62810.1"/>
    <property type="molecule type" value="Genomic_DNA"/>
</dbReference>
<dbReference type="GO" id="GO:0005524">
    <property type="term" value="F:ATP binding"/>
    <property type="evidence" value="ECO:0007669"/>
    <property type="project" value="UniProtKB-KW"/>
</dbReference>
<organism evidence="12">
    <name type="scientific">Moumouvirus sp. 'Monve'</name>
    <dbReference type="NCBI Taxonomy" id="1128131"/>
    <lineage>
        <taxon>Viruses</taxon>
        <taxon>Varidnaviria</taxon>
        <taxon>Bamfordvirae</taxon>
        <taxon>Nucleocytoviricota</taxon>
        <taxon>Megaviricetes</taxon>
        <taxon>Imitervirales</taxon>
        <taxon>Mimiviridae</taxon>
        <taxon>Megamimivirinae</taxon>
        <taxon>Moumouvirus</taxon>
    </lineage>
</organism>
<protein>
    <recommendedName>
        <fullName evidence="3">nucleoside-diphosphate kinase</fullName>
        <ecNumber evidence="3">2.7.4.6</ecNumber>
    </recommendedName>
</protein>
<evidence type="ECO:0000256" key="5">
    <source>
        <dbReference type="ARBA" id="ARBA00022723"/>
    </source>
</evidence>
<dbReference type="GO" id="GO:0004550">
    <property type="term" value="F:nucleoside diphosphate kinase activity"/>
    <property type="evidence" value="ECO:0007669"/>
    <property type="project" value="UniProtKB-EC"/>
</dbReference>
<gene>
    <name evidence="12" type="ORF">mv_R605</name>
</gene>
<accession>H2EEI7</accession>
<dbReference type="CDD" id="cd04413">
    <property type="entry name" value="NDPk_I"/>
    <property type="match status" value="1"/>
</dbReference>
<dbReference type="PROSITE" id="PS51374">
    <property type="entry name" value="NDPK_LIKE"/>
    <property type="match status" value="1"/>
</dbReference>
<comment type="similarity">
    <text evidence="2">Belongs to the NDK family.</text>
</comment>
<dbReference type="InterPro" id="IPR036850">
    <property type="entry name" value="NDK-like_dom_sf"/>
</dbReference>
<dbReference type="Gene3D" id="3.30.70.141">
    <property type="entry name" value="Nucleoside diphosphate kinase-like domain"/>
    <property type="match status" value="1"/>
</dbReference>
<dbReference type="GO" id="GO:0006241">
    <property type="term" value="P:CTP biosynthetic process"/>
    <property type="evidence" value="ECO:0007669"/>
    <property type="project" value="InterPro"/>
</dbReference>
<feature type="domain" description="Nucleoside diphosphate kinase-like" evidence="11">
    <location>
        <begin position="26"/>
        <end position="154"/>
    </location>
</feature>
<evidence type="ECO:0000256" key="3">
    <source>
        <dbReference type="ARBA" id="ARBA00012966"/>
    </source>
</evidence>
<dbReference type="GO" id="GO:0006228">
    <property type="term" value="P:UTP biosynthetic process"/>
    <property type="evidence" value="ECO:0007669"/>
    <property type="project" value="InterPro"/>
</dbReference>
<dbReference type="InterPro" id="IPR034907">
    <property type="entry name" value="NDK-like_dom"/>
</dbReference>
<keyword evidence="6" id="KW-0547">Nucleotide-binding</keyword>
<dbReference type="FunFam" id="3.30.70.141:FF:000017">
    <property type="entry name" value="Nucleoside diphosphate kinase"/>
    <property type="match status" value="1"/>
</dbReference>
<evidence type="ECO:0000259" key="11">
    <source>
        <dbReference type="SMART" id="SM00562"/>
    </source>
</evidence>
<evidence type="ECO:0000256" key="10">
    <source>
        <dbReference type="ARBA" id="ARBA00023080"/>
    </source>
</evidence>
<keyword evidence="8" id="KW-0067">ATP-binding</keyword>
<dbReference type="GO" id="GO:0006183">
    <property type="term" value="P:GTP biosynthetic process"/>
    <property type="evidence" value="ECO:0007669"/>
    <property type="project" value="InterPro"/>
</dbReference>
<evidence type="ECO:0000256" key="8">
    <source>
        <dbReference type="ARBA" id="ARBA00022840"/>
    </source>
</evidence>
<keyword evidence="7 12" id="KW-0418">Kinase</keyword>
<evidence type="ECO:0000256" key="2">
    <source>
        <dbReference type="ARBA" id="ARBA00008142"/>
    </source>
</evidence>
<dbReference type="SMART" id="SM00562">
    <property type="entry name" value="NDK"/>
    <property type="match status" value="1"/>
</dbReference>
<reference evidence="12" key="1">
    <citation type="submission" date="2011-10" db="EMBL/GenBank/DDBJ databases">
        <title>Provirophages and transpovirons: unique mobilome of giant viruses.</title>
        <authorList>
            <person name="Desnues C."/>
            <person name="LaScola B."/>
            <person name="Yutin N."/>
            <person name="Fournous G."/>
            <person name="Koonin E."/>
            <person name="Raoult D."/>
        </authorList>
    </citation>
    <scope>NUCLEOTIDE SEQUENCE</scope>
    <source>
        <strain evidence="12">Mv13-mv</strain>
    </source>
</reference>
<comment type="cofactor">
    <cofactor evidence="1">
        <name>Mg(2+)</name>
        <dbReference type="ChEBI" id="CHEBI:18420"/>
    </cofactor>
</comment>
<keyword evidence="4" id="KW-0808">Transferase</keyword>
<keyword evidence="10" id="KW-0546">Nucleotide metabolism</keyword>
<dbReference type="PANTHER" id="PTHR11349">
    <property type="entry name" value="NUCLEOSIDE DIPHOSPHATE KINASE"/>
    <property type="match status" value="1"/>
</dbReference>
<evidence type="ECO:0000256" key="6">
    <source>
        <dbReference type="ARBA" id="ARBA00022741"/>
    </source>
</evidence>
<evidence type="ECO:0000256" key="7">
    <source>
        <dbReference type="ARBA" id="ARBA00022777"/>
    </source>
</evidence>
<sequence>MSTLIIKKLNLFLLRHKNLFRNKFIMEQTLVIIKPDAFERNFVAKIMRRLEKKNIKIANIKYYQDVPRILIEKHYDQDREKDYFSANCDFMISGPIMVIIYEGPNVINFVRRLQGNRDTPGTIRGDYVTDIRRNLIHASDSVENAQREINIWFP</sequence>
<evidence type="ECO:0000256" key="1">
    <source>
        <dbReference type="ARBA" id="ARBA00001946"/>
    </source>
</evidence>
<dbReference type="PROSITE" id="PS00469">
    <property type="entry name" value="NDPK"/>
    <property type="match status" value="1"/>
</dbReference>
<dbReference type="InterPro" id="IPR001564">
    <property type="entry name" value="Nucleoside_diP_kinase"/>
</dbReference>
<dbReference type="Pfam" id="PF00334">
    <property type="entry name" value="NDK"/>
    <property type="match status" value="1"/>
</dbReference>
<dbReference type="GO" id="GO:0046872">
    <property type="term" value="F:metal ion binding"/>
    <property type="evidence" value="ECO:0007669"/>
    <property type="project" value="UniProtKB-KW"/>
</dbReference>
<evidence type="ECO:0000313" key="12">
    <source>
        <dbReference type="EMBL" id="AEX62810.1"/>
    </source>
</evidence>
<dbReference type="PRINTS" id="PR01243">
    <property type="entry name" value="NUCDPKINASE"/>
</dbReference>
<proteinExistence type="inferred from homology"/>
<evidence type="ECO:0000256" key="4">
    <source>
        <dbReference type="ARBA" id="ARBA00022679"/>
    </source>
</evidence>
<evidence type="ECO:0000256" key="9">
    <source>
        <dbReference type="ARBA" id="ARBA00022842"/>
    </source>
</evidence>